<dbReference type="Pfam" id="PF05598">
    <property type="entry name" value="DUF772"/>
    <property type="match status" value="1"/>
</dbReference>
<dbReference type="OrthoDB" id="2236403at2"/>
<protein>
    <submittedName>
        <fullName evidence="2">Transposase</fullName>
    </submittedName>
</protein>
<dbReference type="InterPro" id="IPR008490">
    <property type="entry name" value="Transposase_InsH_N"/>
</dbReference>
<dbReference type="PATRIC" id="fig|480391.4.peg.1268"/>
<dbReference type="PANTHER" id="PTHR33408">
    <property type="entry name" value="TRANSPOSASE"/>
    <property type="match status" value="1"/>
</dbReference>
<reference evidence="2 3" key="1">
    <citation type="journal article" date="2015" name="Genome Announc.">
        <title>Expanding the biotechnology potential of lactobacilli through comparative genomics of 213 strains and associated genera.</title>
        <authorList>
            <person name="Sun Z."/>
            <person name="Harris H.M."/>
            <person name="McCann A."/>
            <person name="Guo C."/>
            <person name="Argimon S."/>
            <person name="Zhang W."/>
            <person name="Yang X."/>
            <person name="Jeffery I.B."/>
            <person name="Cooney J.C."/>
            <person name="Kagawa T.F."/>
            <person name="Liu W."/>
            <person name="Song Y."/>
            <person name="Salvetti E."/>
            <person name="Wrobel A."/>
            <person name="Rasinkangas P."/>
            <person name="Parkhill J."/>
            <person name="Rea M.C."/>
            <person name="O'Sullivan O."/>
            <person name="Ritari J."/>
            <person name="Douillard F.P."/>
            <person name="Paul Ross R."/>
            <person name="Yang R."/>
            <person name="Briner A.E."/>
            <person name="Felis G.E."/>
            <person name="de Vos W.M."/>
            <person name="Barrangou R."/>
            <person name="Klaenhammer T.R."/>
            <person name="Caufield P.W."/>
            <person name="Cui Y."/>
            <person name="Zhang H."/>
            <person name="O'Toole P.W."/>
        </authorList>
    </citation>
    <scope>NUCLEOTIDE SEQUENCE [LARGE SCALE GENOMIC DNA]</scope>
    <source>
        <strain evidence="2 3">DSM 23026</strain>
    </source>
</reference>
<proteinExistence type="predicted"/>
<evidence type="ECO:0000259" key="1">
    <source>
        <dbReference type="Pfam" id="PF05598"/>
    </source>
</evidence>
<dbReference type="EMBL" id="JQCQ01000004">
    <property type="protein sequence ID" value="KRO25983.1"/>
    <property type="molecule type" value="Genomic_DNA"/>
</dbReference>
<feature type="domain" description="Transposase InsH N-terminal" evidence="1">
    <location>
        <begin position="17"/>
        <end position="105"/>
    </location>
</feature>
<name>A0A0R2NJN4_9LACO</name>
<dbReference type="PANTHER" id="PTHR33408:SF2">
    <property type="entry name" value="TRANSPOSASE DDE DOMAIN-CONTAINING PROTEIN"/>
    <property type="match status" value="1"/>
</dbReference>
<gene>
    <name evidence="2" type="ORF">IV88_GL001251</name>
</gene>
<comment type="caution">
    <text evidence="2">The sequence shown here is derived from an EMBL/GenBank/DDBJ whole genome shotgun (WGS) entry which is preliminary data.</text>
</comment>
<dbReference type="AlphaFoldDB" id="A0A0R2NJN4"/>
<evidence type="ECO:0000313" key="3">
    <source>
        <dbReference type="Proteomes" id="UP000051249"/>
    </source>
</evidence>
<accession>A0A0R2NJN4</accession>
<dbReference type="Proteomes" id="UP000051249">
    <property type="component" value="Unassembled WGS sequence"/>
</dbReference>
<organism evidence="2 3">
    <name type="scientific">Pediococcus argentinicus</name>
    <dbReference type="NCBI Taxonomy" id="480391"/>
    <lineage>
        <taxon>Bacteria</taxon>
        <taxon>Bacillati</taxon>
        <taxon>Bacillota</taxon>
        <taxon>Bacilli</taxon>
        <taxon>Lactobacillales</taxon>
        <taxon>Lactobacillaceae</taxon>
        <taxon>Pediococcus</taxon>
    </lineage>
</organism>
<dbReference type="RefSeq" id="WP_057798115.1">
    <property type="nucleotide sequence ID" value="NZ_BJZZ01000004.1"/>
</dbReference>
<sequence>MDKKGNTNKNDFVLNFDLDIPKDHIARAISNFVDSIPDQLVLERENPTGRPAIHPRMLMKMIIFAYYRQEFSGRDIELLNEESIPMKWLSQDTSVSYKTINNFKSSEPFKHLIKEAFVYFSMLLVESGVVKEKFLFIPGIELKVHPDDSLFTWKRAVDEFGQMDKTQVATRYEDLIEKAKDNK</sequence>
<keyword evidence="3" id="KW-1185">Reference proteome</keyword>
<evidence type="ECO:0000313" key="2">
    <source>
        <dbReference type="EMBL" id="KRO25983.1"/>
    </source>
</evidence>